<name>A0ACC0JIA0_CHOFU</name>
<gene>
    <name evidence="1" type="ORF">MSG28_012847</name>
</gene>
<evidence type="ECO:0000313" key="2">
    <source>
        <dbReference type="Proteomes" id="UP001064048"/>
    </source>
</evidence>
<accession>A0ACC0JIA0</accession>
<dbReference type="Proteomes" id="UP001064048">
    <property type="component" value="Chromosome 22"/>
</dbReference>
<protein>
    <submittedName>
        <fullName evidence="1">Uncharacterized protein</fullName>
    </submittedName>
</protein>
<keyword evidence="2" id="KW-1185">Reference proteome</keyword>
<organism evidence="1 2">
    <name type="scientific">Choristoneura fumiferana</name>
    <name type="common">Spruce budworm moth</name>
    <name type="synonym">Archips fumiferana</name>
    <dbReference type="NCBI Taxonomy" id="7141"/>
    <lineage>
        <taxon>Eukaryota</taxon>
        <taxon>Metazoa</taxon>
        <taxon>Ecdysozoa</taxon>
        <taxon>Arthropoda</taxon>
        <taxon>Hexapoda</taxon>
        <taxon>Insecta</taxon>
        <taxon>Pterygota</taxon>
        <taxon>Neoptera</taxon>
        <taxon>Endopterygota</taxon>
        <taxon>Lepidoptera</taxon>
        <taxon>Glossata</taxon>
        <taxon>Ditrysia</taxon>
        <taxon>Tortricoidea</taxon>
        <taxon>Tortricidae</taxon>
        <taxon>Tortricinae</taxon>
        <taxon>Choristoneura</taxon>
    </lineage>
</organism>
<dbReference type="EMBL" id="CM046122">
    <property type="protein sequence ID" value="KAI8423837.1"/>
    <property type="molecule type" value="Genomic_DNA"/>
</dbReference>
<evidence type="ECO:0000313" key="1">
    <source>
        <dbReference type="EMBL" id="KAI8423837.1"/>
    </source>
</evidence>
<comment type="caution">
    <text evidence="1">The sequence shown here is derived from an EMBL/GenBank/DDBJ whole genome shotgun (WGS) entry which is preliminary data.</text>
</comment>
<sequence>MELSYSLYWGCREKLPLWATLGRRLVLDVPAPPTVNHAGQANQLHSRQGSLKHFYTKPQQPHISPCLSTSVEEMQTCLAPPGSRCLLHEGARLWTPQRSLNSGTNRDSAGTNHILDMSDLSINLSIYGELKHRLKWDVSRNTTLVYPCARSAAVDSKGQQSASQCHGECDRGARAPFIKAVIRLRVYVVSSHLCVWICPDYRPLVKLVNLFISQAVCAINAAAAGLHVTSLTMAAASSLVRFSLAFACFALLADVSTASRRTLDNCVEYNAGQSSTDPIVLPTVSTKPYEERYTLNNENNCLLAHKKLVGALVKACDPFGPPPPSIDAINIQTQVITCHTDGPCPSGLVISVSQATATVTQRAMERAMLGVSLRARIRNDDIRSRTKVTDIARRIAKLKWQWAGHIARRTDGRWGQKIAGSRWMRKAQDRSEWRALGEAYVQQWTSFG</sequence>
<reference evidence="1 2" key="1">
    <citation type="journal article" date="2022" name="Genome Biol. Evol.">
        <title>The Spruce Budworm Genome: Reconstructing the Evolutionary History of Antifreeze Proteins.</title>
        <authorList>
            <person name="Beliveau C."/>
            <person name="Gagne P."/>
            <person name="Picq S."/>
            <person name="Vernygora O."/>
            <person name="Keeling C.I."/>
            <person name="Pinkney K."/>
            <person name="Doucet D."/>
            <person name="Wen F."/>
            <person name="Johnston J.S."/>
            <person name="Maaroufi H."/>
            <person name="Boyle B."/>
            <person name="Laroche J."/>
            <person name="Dewar K."/>
            <person name="Juretic N."/>
            <person name="Blackburn G."/>
            <person name="Nisole A."/>
            <person name="Brunet B."/>
            <person name="Brandao M."/>
            <person name="Lumley L."/>
            <person name="Duan J."/>
            <person name="Quan G."/>
            <person name="Lucarotti C.J."/>
            <person name="Roe A.D."/>
            <person name="Sperling F.A.H."/>
            <person name="Levesque R.C."/>
            <person name="Cusson M."/>
        </authorList>
    </citation>
    <scope>NUCLEOTIDE SEQUENCE [LARGE SCALE GENOMIC DNA]</scope>
    <source>
        <strain evidence="1">Glfc:IPQL:Cfum</strain>
    </source>
</reference>
<proteinExistence type="predicted"/>